<organism evidence="2 3">
    <name type="scientific">Cinnamomum micranthum f. kanehirae</name>
    <dbReference type="NCBI Taxonomy" id="337451"/>
    <lineage>
        <taxon>Eukaryota</taxon>
        <taxon>Viridiplantae</taxon>
        <taxon>Streptophyta</taxon>
        <taxon>Embryophyta</taxon>
        <taxon>Tracheophyta</taxon>
        <taxon>Spermatophyta</taxon>
        <taxon>Magnoliopsida</taxon>
        <taxon>Magnoliidae</taxon>
        <taxon>Laurales</taxon>
        <taxon>Lauraceae</taxon>
        <taxon>Cinnamomum</taxon>
    </lineage>
</organism>
<dbReference type="Proteomes" id="UP000283530">
    <property type="component" value="Unassembled WGS sequence"/>
</dbReference>
<gene>
    <name evidence="2" type="ORF">CKAN_01052700</name>
</gene>
<dbReference type="PANTHER" id="PTHR38926">
    <property type="entry name" value="F-BOX DOMAIN CONTAINING PROTEIN, EXPRESSED"/>
    <property type="match status" value="1"/>
</dbReference>
<name>A0A3S3Q9E4_9MAGN</name>
<dbReference type="Gene3D" id="3.80.10.10">
    <property type="entry name" value="Ribonuclease Inhibitor"/>
    <property type="match status" value="2"/>
</dbReference>
<dbReference type="PANTHER" id="PTHR38926:SF2">
    <property type="entry name" value="F-BOX_LRR-REPEAT PROTEIN 21-RELATED"/>
    <property type="match status" value="1"/>
</dbReference>
<keyword evidence="3" id="KW-1185">Reference proteome</keyword>
<dbReference type="EMBL" id="QPKB01000004">
    <property type="protein sequence ID" value="RWR81829.1"/>
    <property type="molecule type" value="Genomic_DNA"/>
</dbReference>
<dbReference type="InterPro" id="IPR001810">
    <property type="entry name" value="F-box_dom"/>
</dbReference>
<dbReference type="Gene3D" id="1.20.1280.50">
    <property type="match status" value="1"/>
</dbReference>
<dbReference type="Pfam" id="PF12937">
    <property type="entry name" value="F-box-like"/>
    <property type="match status" value="1"/>
</dbReference>
<dbReference type="InterPro" id="IPR032675">
    <property type="entry name" value="LRR_dom_sf"/>
</dbReference>
<evidence type="ECO:0000313" key="3">
    <source>
        <dbReference type="Proteomes" id="UP000283530"/>
    </source>
</evidence>
<dbReference type="SUPFAM" id="SSF52047">
    <property type="entry name" value="RNI-like"/>
    <property type="match status" value="1"/>
</dbReference>
<accession>A0A3S3Q9E4</accession>
<dbReference type="InterPro" id="IPR036047">
    <property type="entry name" value="F-box-like_dom_sf"/>
</dbReference>
<dbReference type="AlphaFoldDB" id="A0A3S3Q9E4"/>
<dbReference type="OrthoDB" id="2095648at2759"/>
<proteinExistence type="predicted"/>
<evidence type="ECO:0000259" key="1">
    <source>
        <dbReference type="Pfam" id="PF12937"/>
    </source>
</evidence>
<reference evidence="2 3" key="1">
    <citation type="journal article" date="2019" name="Nat. Plants">
        <title>Stout camphor tree genome fills gaps in understanding of flowering plant genome evolution.</title>
        <authorList>
            <person name="Chaw S.M."/>
            <person name="Liu Y.C."/>
            <person name="Wu Y.W."/>
            <person name="Wang H.Y."/>
            <person name="Lin C.I."/>
            <person name="Wu C.S."/>
            <person name="Ke H.M."/>
            <person name="Chang L.Y."/>
            <person name="Hsu C.Y."/>
            <person name="Yang H.T."/>
            <person name="Sudianto E."/>
            <person name="Hsu M.H."/>
            <person name="Wu K.P."/>
            <person name="Wang L.N."/>
            <person name="Leebens-Mack J.H."/>
            <person name="Tsai I.J."/>
        </authorList>
    </citation>
    <scope>NUCLEOTIDE SEQUENCE [LARGE SCALE GENOMIC DNA]</scope>
    <source>
        <strain evidence="3">cv. Chaw 1501</strain>
        <tissue evidence="2">Young leaves</tissue>
    </source>
</reference>
<protein>
    <submittedName>
        <fullName evidence="2">F-box domain-containing protein</fullName>
    </submittedName>
</protein>
<evidence type="ECO:0000313" key="2">
    <source>
        <dbReference type="EMBL" id="RWR81829.1"/>
    </source>
</evidence>
<dbReference type="CDD" id="cd22164">
    <property type="entry name" value="F-box_AtSKIP19-like"/>
    <property type="match status" value="1"/>
</dbReference>
<dbReference type="STRING" id="337451.A0A3S3Q9E4"/>
<dbReference type="SUPFAM" id="SSF81383">
    <property type="entry name" value="F-box domain"/>
    <property type="match status" value="1"/>
</dbReference>
<sequence length="303" mass="34741">MGSLETDLIEEVRDWADLQRDVLSLIFQKLGGMEVLLTAQGVCSSWNRLSYDPRIWRRIDMRNSASILDSEYDLEKMARAALDRSCGQCVEFSAEGFASNELLEYLMEKVSVLKCFCLVSCHGISDDKLIEVAKKFPQLEELEITFCSFSKEVLETVGQSCPQLKHLRLNRHGYKYGIECDDEALAIAGNMPELRWLQLFGNNLSDDGLWAILDGCPHLESLDLRRCYNVNMAGKLQKRCMDQIRDLKFPNDSTDDYEFDAELGGYVSYDEDYSSGFSEIDLLSAEMYYELSDQEYDFSDYES</sequence>
<feature type="domain" description="F-box" evidence="1">
    <location>
        <begin position="21"/>
        <end position="61"/>
    </location>
</feature>
<comment type="caution">
    <text evidence="2">The sequence shown here is derived from an EMBL/GenBank/DDBJ whole genome shotgun (WGS) entry which is preliminary data.</text>
</comment>